<evidence type="ECO:0000259" key="4">
    <source>
        <dbReference type="PROSITE" id="PS51071"/>
    </source>
</evidence>
<dbReference type="PROSITE" id="PS51071">
    <property type="entry name" value="HTH_RPIR"/>
    <property type="match status" value="1"/>
</dbReference>
<dbReference type="GO" id="GO:0003677">
    <property type="term" value="F:DNA binding"/>
    <property type="evidence" value="ECO:0007669"/>
    <property type="project" value="UniProtKB-KW"/>
</dbReference>
<sequence length="291" mass="31899">MMAFATGGLVMLSEMMAKLPPSEKKIATYILENPRDAISLTASELGKRSSTSGAAVIRLCKSLDLKGFQDLKLRIAGDLQKTPQQEIRDIEPNESKYTIIEKMTTNSIQTIKETAELLSADELTKAIRVLENANSIHFFGVGASNIIAQDAQQKFIRINKHATAFNDIHMAATVVANFGKNDVVVGISFSGNTVEVAKILELANNVGASTISLTKYGSSIVSEQADIRLYTSATREPTFRSGATSSRIAQLHAIDILFMCVAAQQYEETVKHIDETREAIDFIRKSNRPKK</sequence>
<dbReference type="InterPro" id="IPR001347">
    <property type="entry name" value="SIS_dom"/>
</dbReference>
<gene>
    <name evidence="6" type="ORF">J2S14_001853</name>
</gene>
<dbReference type="SUPFAM" id="SSF53697">
    <property type="entry name" value="SIS domain"/>
    <property type="match status" value="1"/>
</dbReference>
<comment type="caution">
    <text evidence="6">The sequence shown here is derived from an EMBL/GenBank/DDBJ whole genome shotgun (WGS) entry which is preliminary data.</text>
</comment>
<accession>A0ABU0D3T1</accession>
<evidence type="ECO:0000256" key="2">
    <source>
        <dbReference type="ARBA" id="ARBA00023125"/>
    </source>
</evidence>
<reference evidence="6 7" key="1">
    <citation type="submission" date="2023-07" db="EMBL/GenBank/DDBJ databases">
        <title>Genomic Encyclopedia of Type Strains, Phase IV (KMG-IV): sequencing the most valuable type-strain genomes for metagenomic binning, comparative biology and taxonomic classification.</title>
        <authorList>
            <person name="Goeker M."/>
        </authorList>
    </citation>
    <scope>NUCLEOTIDE SEQUENCE [LARGE SCALE GENOMIC DNA]</scope>
    <source>
        <strain evidence="6 7">DSM 27848</strain>
    </source>
</reference>
<dbReference type="InterPro" id="IPR000281">
    <property type="entry name" value="HTH_RpiR"/>
</dbReference>
<dbReference type="PROSITE" id="PS51464">
    <property type="entry name" value="SIS"/>
    <property type="match status" value="1"/>
</dbReference>
<dbReference type="InterPro" id="IPR009057">
    <property type="entry name" value="Homeodomain-like_sf"/>
</dbReference>
<dbReference type="Gene3D" id="3.40.50.10490">
    <property type="entry name" value="Glucose-6-phosphate isomerase like protein, domain 1"/>
    <property type="match status" value="1"/>
</dbReference>
<dbReference type="SUPFAM" id="SSF46689">
    <property type="entry name" value="Homeodomain-like"/>
    <property type="match status" value="1"/>
</dbReference>
<dbReference type="InterPro" id="IPR047640">
    <property type="entry name" value="RpiR-like"/>
</dbReference>
<dbReference type="EMBL" id="JAUSUO010000003">
    <property type="protein sequence ID" value="MDQ0343039.1"/>
    <property type="molecule type" value="Genomic_DNA"/>
</dbReference>
<keyword evidence="7" id="KW-1185">Reference proteome</keyword>
<dbReference type="Gene3D" id="1.10.10.10">
    <property type="entry name" value="Winged helix-like DNA-binding domain superfamily/Winged helix DNA-binding domain"/>
    <property type="match status" value="1"/>
</dbReference>
<evidence type="ECO:0000313" key="7">
    <source>
        <dbReference type="Proteomes" id="UP001232343"/>
    </source>
</evidence>
<proteinExistence type="predicted"/>
<evidence type="ECO:0000313" key="6">
    <source>
        <dbReference type="EMBL" id="MDQ0343039.1"/>
    </source>
</evidence>
<dbReference type="Proteomes" id="UP001232343">
    <property type="component" value="Unassembled WGS sequence"/>
</dbReference>
<keyword evidence="2 6" id="KW-0238">DNA-binding</keyword>
<feature type="domain" description="SIS" evidence="5">
    <location>
        <begin position="126"/>
        <end position="267"/>
    </location>
</feature>
<organism evidence="6 7">
    <name type="scientific">Lederbergia wuyishanensis</name>
    <dbReference type="NCBI Taxonomy" id="1347903"/>
    <lineage>
        <taxon>Bacteria</taxon>
        <taxon>Bacillati</taxon>
        <taxon>Bacillota</taxon>
        <taxon>Bacilli</taxon>
        <taxon>Bacillales</taxon>
        <taxon>Bacillaceae</taxon>
        <taxon>Lederbergia</taxon>
    </lineage>
</organism>
<dbReference type="InterPro" id="IPR035472">
    <property type="entry name" value="RpiR-like_SIS"/>
</dbReference>
<dbReference type="PANTHER" id="PTHR30514">
    <property type="entry name" value="GLUCOKINASE"/>
    <property type="match status" value="1"/>
</dbReference>
<protein>
    <submittedName>
        <fullName evidence="6">DNA-binding MurR/RpiR family transcriptional regulator</fullName>
    </submittedName>
</protein>
<evidence type="ECO:0000259" key="5">
    <source>
        <dbReference type="PROSITE" id="PS51464"/>
    </source>
</evidence>
<keyword evidence="1" id="KW-0805">Transcription regulation</keyword>
<dbReference type="PANTHER" id="PTHR30514:SF10">
    <property type="entry name" value="MURR_RPIR FAMILY TRANSCRIPTIONAL REGULATOR"/>
    <property type="match status" value="1"/>
</dbReference>
<dbReference type="Pfam" id="PF01418">
    <property type="entry name" value="HTH_6"/>
    <property type="match status" value="1"/>
</dbReference>
<dbReference type="InterPro" id="IPR046348">
    <property type="entry name" value="SIS_dom_sf"/>
</dbReference>
<dbReference type="CDD" id="cd05013">
    <property type="entry name" value="SIS_RpiR"/>
    <property type="match status" value="1"/>
</dbReference>
<feature type="domain" description="HTH rpiR-type" evidence="4">
    <location>
        <begin position="6"/>
        <end position="82"/>
    </location>
</feature>
<dbReference type="InterPro" id="IPR036388">
    <property type="entry name" value="WH-like_DNA-bd_sf"/>
</dbReference>
<name>A0ABU0D3T1_9BACI</name>
<evidence type="ECO:0000256" key="3">
    <source>
        <dbReference type="ARBA" id="ARBA00023163"/>
    </source>
</evidence>
<keyword evidence="3" id="KW-0804">Transcription</keyword>
<evidence type="ECO:0000256" key="1">
    <source>
        <dbReference type="ARBA" id="ARBA00023015"/>
    </source>
</evidence>
<dbReference type="Pfam" id="PF01380">
    <property type="entry name" value="SIS"/>
    <property type="match status" value="1"/>
</dbReference>